<gene>
    <name evidence="3" type="ORF">EGW08_010768</name>
</gene>
<accession>A0A433TIP3</accession>
<evidence type="ECO:0000313" key="3">
    <source>
        <dbReference type="EMBL" id="RUS81470.1"/>
    </source>
</evidence>
<comment type="caution">
    <text evidence="3">The sequence shown here is derived from an EMBL/GenBank/DDBJ whole genome shotgun (WGS) entry which is preliminary data.</text>
</comment>
<name>A0A433TIP3_ELYCH</name>
<keyword evidence="2" id="KW-0732">Signal</keyword>
<evidence type="ECO:0000256" key="2">
    <source>
        <dbReference type="SAM" id="SignalP"/>
    </source>
</evidence>
<keyword evidence="4" id="KW-1185">Reference proteome</keyword>
<feature type="region of interest" description="Disordered" evidence="1">
    <location>
        <begin position="74"/>
        <end position="105"/>
    </location>
</feature>
<feature type="signal peptide" evidence="2">
    <location>
        <begin position="1"/>
        <end position="21"/>
    </location>
</feature>
<evidence type="ECO:0000313" key="4">
    <source>
        <dbReference type="Proteomes" id="UP000271974"/>
    </source>
</evidence>
<sequence length="197" mass="21142">MESQLFGFLVIASVCVCSCTCASLQTDSRRQEDIQHLVSLLGKLKNIERVRQQQHHRSHHHSKQQQQQLQVLPGLDLSSGSPSSSEFLPSEANKPDLDSRDVTNTLLLGSDGDDLDLDLTEAGAAEGLLEGGSNSAGSVSAVGKSKRQGAWSYDYGLGGGRFGKRNYGDYGYGGGRFGRDVDHVDITDISDADASTL</sequence>
<protein>
    <submittedName>
        <fullName evidence="3">Uncharacterized protein</fullName>
    </submittedName>
</protein>
<dbReference type="Proteomes" id="UP000271974">
    <property type="component" value="Unassembled WGS sequence"/>
</dbReference>
<organism evidence="3 4">
    <name type="scientific">Elysia chlorotica</name>
    <name type="common">Eastern emerald elysia</name>
    <name type="synonym">Sea slug</name>
    <dbReference type="NCBI Taxonomy" id="188477"/>
    <lineage>
        <taxon>Eukaryota</taxon>
        <taxon>Metazoa</taxon>
        <taxon>Spiralia</taxon>
        <taxon>Lophotrochozoa</taxon>
        <taxon>Mollusca</taxon>
        <taxon>Gastropoda</taxon>
        <taxon>Heterobranchia</taxon>
        <taxon>Euthyneura</taxon>
        <taxon>Panpulmonata</taxon>
        <taxon>Sacoglossa</taxon>
        <taxon>Placobranchoidea</taxon>
        <taxon>Plakobranchidae</taxon>
        <taxon>Elysia</taxon>
    </lineage>
</organism>
<feature type="compositionally biased region" description="Low complexity" evidence="1">
    <location>
        <begin position="74"/>
        <end position="91"/>
    </location>
</feature>
<dbReference type="EMBL" id="RQTK01000336">
    <property type="protein sequence ID" value="RUS81470.1"/>
    <property type="molecule type" value="Genomic_DNA"/>
</dbReference>
<reference evidence="3 4" key="1">
    <citation type="submission" date="2019-01" db="EMBL/GenBank/DDBJ databases">
        <title>A draft genome assembly of the solar-powered sea slug Elysia chlorotica.</title>
        <authorList>
            <person name="Cai H."/>
            <person name="Li Q."/>
            <person name="Fang X."/>
            <person name="Li J."/>
            <person name="Curtis N.E."/>
            <person name="Altenburger A."/>
            <person name="Shibata T."/>
            <person name="Feng M."/>
            <person name="Maeda T."/>
            <person name="Schwartz J.A."/>
            <person name="Shigenobu S."/>
            <person name="Lundholm N."/>
            <person name="Nishiyama T."/>
            <person name="Yang H."/>
            <person name="Hasebe M."/>
            <person name="Li S."/>
            <person name="Pierce S.K."/>
            <person name="Wang J."/>
        </authorList>
    </citation>
    <scope>NUCLEOTIDE SEQUENCE [LARGE SCALE GENOMIC DNA]</scope>
    <source>
        <strain evidence="3">EC2010</strain>
        <tissue evidence="3">Whole organism of an adult</tissue>
    </source>
</reference>
<dbReference type="AlphaFoldDB" id="A0A433TIP3"/>
<proteinExistence type="predicted"/>
<feature type="chain" id="PRO_5019407662" evidence="2">
    <location>
        <begin position="22"/>
        <end position="197"/>
    </location>
</feature>
<evidence type="ECO:0000256" key="1">
    <source>
        <dbReference type="SAM" id="MobiDB-lite"/>
    </source>
</evidence>